<keyword evidence="13" id="KW-1185">Reference proteome</keyword>
<feature type="transmembrane region" description="Helical" evidence="9">
    <location>
        <begin position="357"/>
        <end position="377"/>
    </location>
</feature>
<keyword evidence="8 9" id="KW-0472">Membrane</keyword>
<dbReference type="PANTHER" id="PTHR24223">
    <property type="entry name" value="ATP-BINDING CASSETTE SUB-FAMILY C"/>
    <property type="match status" value="1"/>
</dbReference>
<dbReference type="InterPro" id="IPR044726">
    <property type="entry name" value="ABCC_6TM_D2"/>
</dbReference>
<dbReference type="GO" id="GO:0005524">
    <property type="term" value="F:ATP binding"/>
    <property type="evidence" value="ECO:0007669"/>
    <property type="project" value="UniProtKB-KW"/>
</dbReference>
<dbReference type="InterPro" id="IPR050173">
    <property type="entry name" value="ABC_transporter_C-like"/>
</dbReference>
<evidence type="ECO:0000256" key="9">
    <source>
        <dbReference type="SAM" id="Phobius"/>
    </source>
</evidence>
<dbReference type="FunFam" id="1.20.1560.10:FF:000013">
    <property type="entry name" value="ABC transporter C family member 2"/>
    <property type="match status" value="1"/>
</dbReference>
<proteinExistence type="predicted"/>
<feature type="transmembrane region" description="Helical" evidence="9">
    <location>
        <begin position="207"/>
        <end position="226"/>
    </location>
</feature>
<dbReference type="Proteomes" id="UP001431783">
    <property type="component" value="Unassembled WGS sequence"/>
</dbReference>
<dbReference type="PROSITE" id="PS50929">
    <property type="entry name" value="ABC_TM1F"/>
    <property type="match status" value="2"/>
</dbReference>
<accession>A0AAW1V8Z3</accession>
<feature type="transmembrane region" description="Helical" evidence="9">
    <location>
        <begin position="921"/>
        <end position="942"/>
    </location>
</feature>
<dbReference type="GO" id="GO:0016887">
    <property type="term" value="F:ATP hydrolysis activity"/>
    <property type="evidence" value="ECO:0007669"/>
    <property type="project" value="InterPro"/>
</dbReference>
<evidence type="ECO:0000256" key="5">
    <source>
        <dbReference type="ARBA" id="ARBA00022741"/>
    </source>
</evidence>
<dbReference type="AlphaFoldDB" id="A0AAW1V8Z3"/>
<dbReference type="PROSITE" id="PS00211">
    <property type="entry name" value="ABC_TRANSPORTER_1"/>
    <property type="match status" value="1"/>
</dbReference>
<feature type="transmembrane region" description="Helical" evidence="9">
    <location>
        <begin position="948"/>
        <end position="967"/>
    </location>
</feature>
<dbReference type="SUPFAM" id="SSF52540">
    <property type="entry name" value="P-loop containing nucleoside triphosphate hydrolases"/>
    <property type="match status" value="2"/>
</dbReference>
<dbReference type="EMBL" id="JARQZJ010000121">
    <property type="protein sequence ID" value="KAK9888515.1"/>
    <property type="molecule type" value="Genomic_DNA"/>
</dbReference>
<dbReference type="CDD" id="cd03250">
    <property type="entry name" value="ABCC_MRP_domain1"/>
    <property type="match status" value="1"/>
</dbReference>
<evidence type="ECO:0000313" key="13">
    <source>
        <dbReference type="Proteomes" id="UP001431783"/>
    </source>
</evidence>
<dbReference type="GO" id="GO:0016020">
    <property type="term" value="C:membrane"/>
    <property type="evidence" value="ECO:0007669"/>
    <property type="project" value="UniProtKB-SubCell"/>
</dbReference>
<dbReference type="CDD" id="cd18579">
    <property type="entry name" value="ABC_6TM_ABCC_D1"/>
    <property type="match status" value="1"/>
</dbReference>
<dbReference type="InterPro" id="IPR027417">
    <property type="entry name" value="P-loop_NTPase"/>
</dbReference>
<evidence type="ECO:0000256" key="2">
    <source>
        <dbReference type="ARBA" id="ARBA00022448"/>
    </source>
</evidence>
<dbReference type="CDD" id="cd18580">
    <property type="entry name" value="ABC_6TM_ABCC_D2"/>
    <property type="match status" value="1"/>
</dbReference>
<evidence type="ECO:0000256" key="4">
    <source>
        <dbReference type="ARBA" id="ARBA00022737"/>
    </source>
</evidence>
<dbReference type="Gene3D" id="3.40.50.300">
    <property type="entry name" value="P-loop containing nucleotide triphosphate hydrolases"/>
    <property type="match status" value="2"/>
</dbReference>
<feature type="transmembrane region" description="Helical" evidence="9">
    <location>
        <begin position="679"/>
        <end position="698"/>
    </location>
</feature>
<feature type="transmembrane region" description="Helical" evidence="9">
    <location>
        <begin position="326"/>
        <end position="351"/>
    </location>
</feature>
<feature type="transmembrane region" description="Helical" evidence="9">
    <location>
        <begin position="809"/>
        <end position="832"/>
    </location>
</feature>
<feature type="transmembrane region" description="Helical" evidence="9">
    <location>
        <begin position="739"/>
        <end position="763"/>
    </location>
</feature>
<dbReference type="PROSITE" id="PS50893">
    <property type="entry name" value="ABC_TRANSPORTER_2"/>
    <property type="match status" value="1"/>
</dbReference>
<keyword evidence="4" id="KW-0677">Repeat</keyword>
<dbReference type="Gene3D" id="1.20.1560.10">
    <property type="entry name" value="ABC transporter type 1, transmembrane domain"/>
    <property type="match status" value="2"/>
</dbReference>
<keyword evidence="7 9" id="KW-1133">Transmembrane helix</keyword>
<dbReference type="SUPFAM" id="SSF90123">
    <property type="entry name" value="ABC transporter transmembrane region"/>
    <property type="match status" value="2"/>
</dbReference>
<dbReference type="InterPro" id="IPR003439">
    <property type="entry name" value="ABC_transporter-like_ATP-bd"/>
</dbReference>
<dbReference type="SMART" id="SM00382">
    <property type="entry name" value="AAA"/>
    <property type="match status" value="1"/>
</dbReference>
<evidence type="ECO:0000256" key="3">
    <source>
        <dbReference type="ARBA" id="ARBA00022692"/>
    </source>
</evidence>
<feature type="transmembrane region" description="Helical" evidence="9">
    <location>
        <begin position="130"/>
        <end position="147"/>
    </location>
</feature>
<dbReference type="InterPro" id="IPR044746">
    <property type="entry name" value="ABCC_6TM_D1"/>
</dbReference>
<evidence type="ECO:0000256" key="1">
    <source>
        <dbReference type="ARBA" id="ARBA00004141"/>
    </source>
</evidence>
<evidence type="ECO:0000259" key="10">
    <source>
        <dbReference type="PROSITE" id="PS50893"/>
    </source>
</evidence>
<gene>
    <name evidence="12" type="ORF">WA026_000766</name>
</gene>
<comment type="caution">
    <text evidence="12">The sequence shown here is derived from an EMBL/GenBank/DDBJ whole genome shotgun (WGS) entry which is preliminary data.</text>
</comment>
<keyword evidence="6" id="KW-0067">ATP-binding</keyword>
<evidence type="ECO:0000256" key="8">
    <source>
        <dbReference type="ARBA" id="ARBA00023136"/>
    </source>
</evidence>
<evidence type="ECO:0000313" key="12">
    <source>
        <dbReference type="EMBL" id="KAK9888515.1"/>
    </source>
</evidence>
<dbReference type="InterPro" id="IPR011527">
    <property type="entry name" value="ABC1_TM_dom"/>
</dbReference>
<feature type="domain" description="ABC transporter" evidence="10">
    <location>
        <begin position="406"/>
        <end position="625"/>
    </location>
</feature>
<reference evidence="12 13" key="1">
    <citation type="submission" date="2023-03" db="EMBL/GenBank/DDBJ databases">
        <title>Genome insight into feeding habits of ladybird beetles.</title>
        <authorList>
            <person name="Li H.-S."/>
            <person name="Huang Y.-H."/>
            <person name="Pang H."/>
        </authorList>
    </citation>
    <scope>NUCLEOTIDE SEQUENCE [LARGE SCALE GENOMIC DNA]</scope>
    <source>
        <strain evidence="12">SYSU_2023b</strain>
        <tissue evidence="12">Whole body</tissue>
    </source>
</reference>
<dbReference type="PANTHER" id="PTHR24223:SF448">
    <property type="entry name" value="FI20146P1-RELATED"/>
    <property type="match status" value="1"/>
</dbReference>
<feature type="transmembrane region" description="Helical" evidence="9">
    <location>
        <begin position="232"/>
        <end position="255"/>
    </location>
</feature>
<feature type="domain" description="ABC transmembrane type-1" evidence="11">
    <location>
        <begin position="90"/>
        <end position="348"/>
    </location>
</feature>
<dbReference type="InterPro" id="IPR036640">
    <property type="entry name" value="ABC1_TM_sf"/>
</dbReference>
<sequence>MDPETARNKRPNPKEKANIFSLATFAYIAPLLWQGYQKDLHEDDVYEVTESLNSKRITDRLEKRWEFMKFHNDKPSLIRLLLSCYAKRYLFLGLIQLVMEITTSILRPLAVVNLVQYFVPEQTSISHDEACFYALSFLLIMVVTSFYEAHISLAKSVLALEIRMAFSSLVYRKALKLHPSVLAEMSTGKIVTLITKDLQAIDMAVHFANDIWVQMIIGMFIAYLIYQKVGLAALVILISFIIVVPIQGTLGHSVFKKRKVANKKSDERIQFTQEVLSVIRIIKMYTWEKYFSEKVNDTRKREIDSLRTVILLKQGGMFMGEMMGKLGYNMILIAYLLLGNTLSAGVVYYIAASYYKLQFILTYLITLSFTEMAELMASFKRVENLFNAAEFQPSRQYKQSFMMTRVVIRNAYIKLGDEDILRDISFSLESGLNIIMGPVGSGKSTLIKALLHEFKLSSGNIFINGNVSYASQQPWLFPSTVRQNILFGSEYNEERYKKILEVCALTLDLKLCPNGDMTIVTESGANLSKGQQARVNLARAVYRDCDIYILDDCFSTLDVNVQNFIFKNCIMDFLKNKLIILVSHNPSFLEKADHVTVLNEGKIAYSGKFDDVNIRNYINEQNITHIAEEKIEAESNAQLLITTTDKPAGKNKQEMVKSGNIYSEDMKVGKIGFEVYKRYIAFGGWVLFVFLLLLHITVESLYASTEKFVSTWVNEQKDNVTNIPPDEKAKMAHEKLRTIILLSGLSAGAVLAKFGRTIVHYIFSMRISRNIHTALINNVVYANINFFDRNLIGNILNRFSRDLGQIDEYLPHVVSEVIKLLFMTISTVGLVVSVNMIFFYYSIILFIIMIFSAILFTPSARSMKRLEAVSRSPMIGHLHSTIEGLISVRAFKEQDNLKMEFDEHQNYNISTQYISLVSWKFLELFCQMLCAIFVAAILGTFISLKSEFQAGDIGLSLSTAITLGMLLQWGMRNLIHLESTMTCVERSLEYIDEPQEDRSGKLVENWPNKGSISFGKVNLTYPLNTTPVLKNINFDIAPNERVGVVGRTGAGKSSIIVACIVFTASQGKYLSTKTISPKCHWTL</sequence>
<evidence type="ECO:0000259" key="11">
    <source>
        <dbReference type="PROSITE" id="PS50929"/>
    </source>
</evidence>
<dbReference type="Pfam" id="PF00664">
    <property type="entry name" value="ABC_membrane"/>
    <property type="match status" value="2"/>
</dbReference>
<dbReference type="Pfam" id="PF00005">
    <property type="entry name" value="ABC_tran"/>
    <property type="match status" value="1"/>
</dbReference>
<dbReference type="FunFam" id="3.40.50.300:FF:000973">
    <property type="entry name" value="Multidrug resistance-associated protein 4"/>
    <property type="match status" value="1"/>
</dbReference>
<dbReference type="GO" id="GO:0140359">
    <property type="term" value="F:ABC-type transporter activity"/>
    <property type="evidence" value="ECO:0007669"/>
    <property type="project" value="InterPro"/>
</dbReference>
<feature type="transmembrane region" description="Helical" evidence="9">
    <location>
        <begin position="89"/>
        <end position="109"/>
    </location>
</feature>
<feature type="domain" description="ABC transmembrane type-1" evidence="11">
    <location>
        <begin position="739"/>
        <end position="979"/>
    </location>
</feature>
<organism evidence="12 13">
    <name type="scientific">Henosepilachna vigintioctopunctata</name>
    <dbReference type="NCBI Taxonomy" id="420089"/>
    <lineage>
        <taxon>Eukaryota</taxon>
        <taxon>Metazoa</taxon>
        <taxon>Ecdysozoa</taxon>
        <taxon>Arthropoda</taxon>
        <taxon>Hexapoda</taxon>
        <taxon>Insecta</taxon>
        <taxon>Pterygota</taxon>
        <taxon>Neoptera</taxon>
        <taxon>Endopterygota</taxon>
        <taxon>Coleoptera</taxon>
        <taxon>Polyphaga</taxon>
        <taxon>Cucujiformia</taxon>
        <taxon>Coccinelloidea</taxon>
        <taxon>Coccinellidae</taxon>
        <taxon>Epilachninae</taxon>
        <taxon>Epilachnini</taxon>
        <taxon>Henosepilachna</taxon>
    </lineage>
</organism>
<keyword evidence="3 9" id="KW-0812">Transmembrane</keyword>
<comment type="subcellular location">
    <subcellularLocation>
        <location evidence="1">Membrane</location>
        <topology evidence="1">Multi-pass membrane protein</topology>
    </subcellularLocation>
</comment>
<keyword evidence="2" id="KW-0813">Transport</keyword>
<keyword evidence="5" id="KW-0547">Nucleotide-binding</keyword>
<evidence type="ECO:0000256" key="6">
    <source>
        <dbReference type="ARBA" id="ARBA00022840"/>
    </source>
</evidence>
<feature type="transmembrane region" description="Helical" evidence="9">
    <location>
        <begin position="838"/>
        <end position="856"/>
    </location>
</feature>
<evidence type="ECO:0000256" key="7">
    <source>
        <dbReference type="ARBA" id="ARBA00022989"/>
    </source>
</evidence>
<protein>
    <submittedName>
        <fullName evidence="12">Uncharacterized protein</fullName>
    </submittedName>
</protein>
<dbReference type="InterPro" id="IPR003593">
    <property type="entry name" value="AAA+_ATPase"/>
</dbReference>
<dbReference type="InterPro" id="IPR017871">
    <property type="entry name" value="ABC_transporter-like_CS"/>
</dbReference>
<name>A0AAW1V8Z3_9CUCU</name>